<feature type="DNA-binding region" description="OmpR/PhoB-type" evidence="3">
    <location>
        <begin position="1"/>
        <end position="93"/>
    </location>
</feature>
<dbReference type="Gene3D" id="3.40.50.300">
    <property type="entry name" value="P-loop containing nucleotide triphosphate hydrolases"/>
    <property type="match status" value="1"/>
</dbReference>
<evidence type="ECO:0000256" key="2">
    <source>
        <dbReference type="ARBA" id="ARBA00023125"/>
    </source>
</evidence>
<dbReference type="InterPro" id="IPR027417">
    <property type="entry name" value="P-loop_NTPase"/>
</dbReference>
<dbReference type="EMBL" id="VLLL01000005">
    <property type="protein sequence ID" value="TWJ14620.1"/>
    <property type="molecule type" value="Genomic_DNA"/>
</dbReference>
<dbReference type="CDD" id="cd15831">
    <property type="entry name" value="BTAD"/>
    <property type="match status" value="1"/>
</dbReference>
<dbReference type="InterPro" id="IPR016032">
    <property type="entry name" value="Sig_transdc_resp-reg_C-effctor"/>
</dbReference>
<dbReference type="SMART" id="SM00028">
    <property type="entry name" value="TPR"/>
    <property type="match status" value="7"/>
</dbReference>
<dbReference type="GO" id="GO:0003677">
    <property type="term" value="F:DNA binding"/>
    <property type="evidence" value="ECO:0007669"/>
    <property type="project" value="UniProtKB-UniRule"/>
</dbReference>
<dbReference type="GO" id="GO:0043531">
    <property type="term" value="F:ADP binding"/>
    <property type="evidence" value="ECO:0007669"/>
    <property type="project" value="InterPro"/>
</dbReference>
<comment type="caution">
    <text evidence="5">The sequence shown here is derived from an EMBL/GenBank/DDBJ whole genome shotgun (WGS) entry which is preliminary data.</text>
</comment>
<dbReference type="GO" id="GO:0006355">
    <property type="term" value="P:regulation of DNA-templated transcription"/>
    <property type="evidence" value="ECO:0007669"/>
    <property type="project" value="InterPro"/>
</dbReference>
<feature type="domain" description="OmpR/PhoB-type" evidence="4">
    <location>
        <begin position="1"/>
        <end position="93"/>
    </location>
</feature>
<dbReference type="Pfam" id="PF00931">
    <property type="entry name" value="NB-ARC"/>
    <property type="match status" value="1"/>
</dbReference>
<accession>A0A562V9R1</accession>
<dbReference type="PRINTS" id="PR00364">
    <property type="entry name" value="DISEASERSIST"/>
</dbReference>
<dbReference type="InterPro" id="IPR011990">
    <property type="entry name" value="TPR-like_helical_dom_sf"/>
</dbReference>
<dbReference type="PROSITE" id="PS51755">
    <property type="entry name" value="OMPR_PHOB"/>
    <property type="match status" value="1"/>
</dbReference>
<dbReference type="OrthoDB" id="5244210at2"/>
<dbReference type="Gene3D" id="1.10.10.10">
    <property type="entry name" value="Winged helix-like DNA-binding domain superfamily/Winged helix DNA-binding domain"/>
    <property type="match status" value="1"/>
</dbReference>
<reference evidence="5 6" key="1">
    <citation type="journal article" date="2013" name="Stand. Genomic Sci.">
        <title>Genomic Encyclopedia of Type Strains, Phase I: The one thousand microbial genomes (KMG-I) project.</title>
        <authorList>
            <person name="Kyrpides N.C."/>
            <person name="Woyke T."/>
            <person name="Eisen J.A."/>
            <person name="Garrity G."/>
            <person name="Lilburn T.G."/>
            <person name="Beck B.J."/>
            <person name="Whitman W.B."/>
            <person name="Hugenholtz P."/>
            <person name="Klenk H.P."/>
        </authorList>
    </citation>
    <scope>NUCLEOTIDE SEQUENCE [LARGE SCALE GENOMIC DNA]</scope>
    <source>
        <strain evidence="5 6">DSM 45044</strain>
    </source>
</reference>
<dbReference type="SUPFAM" id="SSF52540">
    <property type="entry name" value="P-loop containing nucleoside triphosphate hydrolases"/>
    <property type="match status" value="1"/>
</dbReference>
<dbReference type="RefSeq" id="WP_147131938.1">
    <property type="nucleotide sequence ID" value="NZ_BAABIJ010000001.1"/>
</dbReference>
<dbReference type="InterPro" id="IPR001867">
    <property type="entry name" value="OmpR/PhoB-type_DNA-bd"/>
</dbReference>
<dbReference type="InterPro" id="IPR036388">
    <property type="entry name" value="WH-like_DNA-bd_sf"/>
</dbReference>
<dbReference type="Pfam" id="PF03704">
    <property type="entry name" value="BTAD"/>
    <property type="match status" value="1"/>
</dbReference>
<evidence type="ECO:0000259" key="4">
    <source>
        <dbReference type="PROSITE" id="PS51755"/>
    </source>
</evidence>
<evidence type="ECO:0000256" key="1">
    <source>
        <dbReference type="ARBA" id="ARBA00005820"/>
    </source>
</evidence>
<organism evidence="5 6">
    <name type="scientific">Stackebrandtia albiflava</name>
    <dbReference type="NCBI Taxonomy" id="406432"/>
    <lineage>
        <taxon>Bacteria</taxon>
        <taxon>Bacillati</taxon>
        <taxon>Actinomycetota</taxon>
        <taxon>Actinomycetes</taxon>
        <taxon>Glycomycetales</taxon>
        <taxon>Glycomycetaceae</taxon>
        <taxon>Stackebrandtia</taxon>
    </lineage>
</organism>
<sequence length="1070" mass="115641">MLIRLLGTVEIADGAGWRHAGSGKQSVVLACLALAPGKVVATDTLVNRMWGTAPPASARGVVYGHITRLRGLFRQHPQVGLDRASVGGYRLDLPPEEIDVFEMRRLASLAREADSRSDADTAVRYWREACALWRGPALRGLDGGWAIRTRAALEMERLTLDLSRFDAELAVGRHEEVLADLEELAVRHPDSEPVAMRLLTALYRADRQPEALARYRRIRAFLRERQGMEPGERLAELHRRILRRDEELAWTGPPTPGPRPPRQLPAVTGTFVGRDGALAEVSEAIEAGLAGNGGVTRIAVDGMAGVGKTTFALRVAADLAHRFPDGQLFVDLRGFAGDLAPREPAEVLEEMLRALHVAAVPAEPAARAAALRSALTGRRVLMVLDDAASADQVAPLLPGVSDSVVLITSRRMLGGLDDVVSVSLDRLPPEDGVALFRRAVGRDEDPDAVAELVALCDGLPLAIRIAAGRLRSRPSWRAADLRDRLATETTRLTNLRIGDRSVSRVFDVTVRELAAPVRELFALLAVVPPGDFGIRAVAATAATTVGEVQWMLDELADVHLLVAPAGDRYRMHDLVRLFSAHLSETLLPPEDVTSAVARLSDWYLATVAHATEVAAMPTANFVPPMVPGPYRMLFETAGEALAWLDAERDNLTAVVAQAVAHGHYEPAWRIVDAVSNYLLSRSAADTLERLTDLGLTAADTLGDLTGRVRMRVRRGNLAHLRGEYESLRQVSLEGLALMAGTDHKDLEASLRSQLAVAFRMTGDLPGAEEHITWAVDYHRSTGSDRLAASLINAGVVAHDLGDLGRAVDLFEEALGPFRRRDRLNLPILLSNMAEIHCRLGNLDRAEELLNEAFELEHGVGVLVSRSRSLTVMGSILVIRGRITQAREVLAEALAAAANDESLEWHTQTLAAVTYAWLDEPKQAEEYAREGLRLVDEGHASPAVQFTLWAGLASALRCAGRTGEAVEIARRATLPSEQPLPVGAGAVPLCVLAEALVADGRPAEAVAPARSAVESQSRLDLRVELVRSHRALAAALTRTGETVPGREHAETAARLAAEIGADPTVYRSPDA</sequence>
<proteinExistence type="inferred from homology"/>
<evidence type="ECO:0000313" key="5">
    <source>
        <dbReference type="EMBL" id="TWJ14620.1"/>
    </source>
</evidence>
<dbReference type="SUPFAM" id="SSF46894">
    <property type="entry name" value="C-terminal effector domain of the bipartite response regulators"/>
    <property type="match status" value="1"/>
</dbReference>
<dbReference type="InterPro" id="IPR005158">
    <property type="entry name" value="BTAD"/>
</dbReference>
<dbReference type="PANTHER" id="PTHR47691">
    <property type="entry name" value="REGULATOR-RELATED"/>
    <property type="match status" value="1"/>
</dbReference>
<dbReference type="InterPro" id="IPR019734">
    <property type="entry name" value="TPR_rpt"/>
</dbReference>
<dbReference type="SMART" id="SM00862">
    <property type="entry name" value="Trans_reg_C"/>
    <property type="match status" value="1"/>
</dbReference>
<dbReference type="Pfam" id="PF00486">
    <property type="entry name" value="Trans_reg_C"/>
    <property type="match status" value="1"/>
</dbReference>
<keyword evidence="6" id="KW-1185">Reference proteome</keyword>
<dbReference type="GO" id="GO:0000160">
    <property type="term" value="P:phosphorelay signal transduction system"/>
    <property type="evidence" value="ECO:0007669"/>
    <property type="project" value="InterPro"/>
</dbReference>
<dbReference type="Proteomes" id="UP000321617">
    <property type="component" value="Unassembled WGS sequence"/>
</dbReference>
<dbReference type="AlphaFoldDB" id="A0A562V9R1"/>
<dbReference type="InterPro" id="IPR002182">
    <property type="entry name" value="NB-ARC"/>
</dbReference>
<dbReference type="Pfam" id="PF13424">
    <property type="entry name" value="TPR_12"/>
    <property type="match status" value="1"/>
</dbReference>
<dbReference type="SMART" id="SM01043">
    <property type="entry name" value="BTAD"/>
    <property type="match status" value="1"/>
</dbReference>
<protein>
    <submittedName>
        <fullName evidence="5">DNA-binding SARP family transcriptional activator</fullName>
    </submittedName>
</protein>
<evidence type="ECO:0000256" key="3">
    <source>
        <dbReference type="PROSITE-ProRule" id="PRU01091"/>
    </source>
</evidence>
<comment type="similarity">
    <text evidence="1">Belongs to the AfsR/DnrI/RedD regulatory family.</text>
</comment>
<name>A0A562V9R1_9ACTN</name>
<dbReference type="PANTHER" id="PTHR47691:SF3">
    <property type="entry name" value="HTH-TYPE TRANSCRIPTIONAL REGULATOR RV0890C-RELATED"/>
    <property type="match status" value="1"/>
</dbReference>
<keyword evidence="2 3" id="KW-0238">DNA-binding</keyword>
<gene>
    <name evidence="5" type="ORF">LX16_0305</name>
</gene>
<dbReference type="SUPFAM" id="SSF48452">
    <property type="entry name" value="TPR-like"/>
    <property type="match status" value="3"/>
</dbReference>
<dbReference type="Gene3D" id="1.25.40.10">
    <property type="entry name" value="Tetratricopeptide repeat domain"/>
    <property type="match status" value="2"/>
</dbReference>
<evidence type="ECO:0000313" key="6">
    <source>
        <dbReference type="Proteomes" id="UP000321617"/>
    </source>
</evidence>